<reference evidence="6" key="1">
    <citation type="submission" date="2018-12" db="EMBL/GenBank/DDBJ databases">
        <authorList>
            <person name="Will S."/>
            <person name="Neumann-Schaal M."/>
            <person name="Henke P."/>
        </authorList>
    </citation>
    <scope>NUCLEOTIDE SEQUENCE</scope>
    <source>
        <strain evidence="6">PCC 7102</strain>
    </source>
</reference>
<dbReference type="Pfam" id="PF17937">
    <property type="entry name" value="TetR_C_28"/>
    <property type="match status" value="1"/>
</dbReference>
<dbReference type="GO" id="GO:0000976">
    <property type="term" value="F:transcription cis-regulatory region binding"/>
    <property type="evidence" value="ECO:0007669"/>
    <property type="project" value="TreeGrafter"/>
</dbReference>
<dbReference type="PANTHER" id="PTHR30055">
    <property type="entry name" value="HTH-TYPE TRANSCRIPTIONAL REGULATOR RUTR"/>
    <property type="match status" value="1"/>
</dbReference>
<dbReference type="AlphaFoldDB" id="A0A433URZ1"/>
<dbReference type="RefSeq" id="WP_127086653.1">
    <property type="nucleotide sequence ID" value="NZ_RSCL01000035.1"/>
</dbReference>
<reference evidence="6" key="2">
    <citation type="journal article" date="2019" name="Genome Biol. Evol.">
        <title>Day and night: Metabolic profiles and evolutionary relationships of six axenic non-marine cyanobacteria.</title>
        <authorList>
            <person name="Will S.E."/>
            <person name="Henke P."/>
            <person name="Boedeker C."/>
            <person name="Huang S."/>
            <person name="Brinkmann H."/>
            <person name="Rohde M."/>
            <person name="Jarek M."/>
            <person name="Friedl T."/>
            <person name="Seufert S."/>
            <person name="Schumacher M."/>
            <person name="Overmann J."/>
            <person name="Neumann-Schaal M."/>
            <person name="Petersen J."/>
        </authorList>
    </citation>
    <scope>NUCLEOTIDE SEQUENCE [LARGE SCALE GENOMIC DNA]</scope>
    <source>
        <strain evidence="6">PCC 7102</strain>
    </source>
</reference>
<protein>
    <submittedName>
        <fullName evidence="6">TetR family transcriptional regulator</fullName>
    </submittedName>
</protein>
<dbReference type="OrthoDB" id="9800152at2"/>
<dbReference type="InterPro" id="IPR001647">
    <property type="entry name" value="HTH_TetR"/>
</dbReference>
<comment type="caution">
    <text evidence="6">The sequence shown here is derived from an EMBL/GenBank/DDBJ whole genome shotgun (WGS) entry which is preliminary data.</text>
</comment>
<evidence type="ECO:0000256" key="1">
    <source>
        <dbReference type="ARBA" id="ARBA00023015"/>
    </source>
</evidence>
<evidence type="ECO:0000259" key="5">
    <source>
        <dbReference type="PROSITE" id="PS50977"/>
    </source>
</evidence>
<sequence length="200" mass="21681">MKPAEVPAPKVPKGASQSKTGAATRDKLLSAAIQIIITQGIERLTLDAVARSSSVSKGGLLYHFPSKEALVAGVITYLIDDFNAVIEKELVRSNTDNPSKDWLKAYVRASFNSSQPPLTLIAGLFIAVTHNPELVEHARSGCAEWQRHFDESGLDPVHAGIIRLATEGLYPTEMFGVSPIKEPLRSQLKDAILKLIDSPN</sequence>
<keyword evidence="2 4" id="KW-0238">DNA-binding</keyword>
<evidence type="ECO:0000256" key="4">
    <source>
        <dbReference type="PROSITE-ProRule" id="PRU00335"/>
    </source>
</evidence>
<name>A0A433URZ1_9CYAN</name>
<dbReference type="PROSITE" id="PS50977">
    <property type="entry name" value="HTH_TETR_2"/>
    <property type="match status" value="1"/>
</dbReference>
<keyword evidence="3" id="KW-0804">Transcription</keyword>
<evidence type="ECO:0000313" key="6">
    <source>
        <dbReference type="EMBL" id="RUS96622.1"/>
    </source>
</evidence>
<feature type="DNA-binding region" description="H-T-H motif" evidence="4">
    <location>
        <begin position="45"/>
        <end position="64"/>
    </location>
</feature>
<dbReference type="SUPFAM" id="SSF46689">
    <property type="entry name" value="Homeodomain-like"/>
    <property type="match status" value="1"/>
</dbReference>
<gene>
    <name evidence="6" type="ORF">DSM106972_086450</name>
</gene>
<dbReference type="Pfam" id="PF00440">
    <property type="entry name" value="TetR_N"/>
    <property type="match status" value="1"/>
</dbReference>
<proteinExistence type="predicted"/>
<organism evidence="6 7">
    <name type="scientific">Dulcicalothrix desertica PCC 7102</name>
    <dbReference type="NCBI Taxonomy" id="232991"/>
    <lineage>
        <taxon>Bacteria</taxon>
        <taxon>Bacillati</taxon>
        <taxon>Cyanobacteriota</taxon>
        <taxon>Cyanophyceae</taxon>
        <taxon>Nostocales</taxon>
        <taxon>Calotrichaceae</taxon>
        <taxon>Dulcicalothrix</taxon>
    </lineage>
</organism>
<feature type="domain" description="HTH tetR-type" evidence="5">
    <location>
        <begin position="22"/>
        <end position="82"/>
    </location>
</feature>
<keyword evidence="1" id="KW-0805">Transcription regulation</keyword>
<dbReference type="InterPro" id="IPR009057">
    <property type="entry name" value="Homeodomain-like_sf"/>
</dbReference>
<accession>A0A433URZ1</accession>
<dbReference type="InterPro" id="IPR050109">
    <property type="entry name" value="HTH-type_TetR-like_transc_reg"/>
</dbReference>
<keyword evidence="7" id="KW-1185">Reference proteome</keyword>
<dbReference type="PRINTS" id="PR00455">
    <property type="entry name" value="HTHTETR"/>
</dbReference>
<dbReference type="Proteomes" id="UP000271624">
    <property type="component" value="Unassembled WGS sequence"/>
</dbReference>
<dbReference type="PANTHER" id="PTHR30055:SF234">
    <property type="entry name" value="HTH-TYPE TRANSCRIPTIONAL REGULATOR BETI"/>
    <property type="match status" value="1"/>
</dbReference>
<evidence type="ECO:0000256" key="2">
    <source>
        <dbReference type="ARBA" id="ARBA00023125"/>
    </source>
</evidence>
<dbReference type="SUPFAM" id="SSF48498">
    <property type="entry name" value="Tetracyclin repressor-like, C-terminal domain"/>
    <property type="match status" value="1"/>
</dbReference>
<dbReference type="InterPro" id="IPR041479">
    <property type="entry name" value="TetR_CgmR_C"/>
</dbReference>
<dbReference type="Gene3D" id="1.10.357.10">
    <property type="entry name" value="Tetracycline Repressor, domain 2"/>
    <property type="match status" value="1"/>
</dbReference>
<dbReference type="GO" id="GO:0003700">
    <property type="term" value="F:DNA-binding transcription factor activity"/>
    <property type="evidence" value="ECO:0007669"/>
    <property type="project" value="TreeGrafter"/>
</dbReference>
<dbReference type="InterPro" id="IPR036271">
    <property type="entry name" value="Tet_transcr_reg_TetR-rel_C_sf"/>
</dbReference>
<evidence type="ECO:0000313" key="7">
    <source>
        <dbReference type="Proteomes" id="UP000271624"/>
    </source>
</evidence>
<evidence type="ECO:0000256" key="3">
    <source>
        <dbReference type="ARBA" id="ARBA00023163"/>
    </source>
</evidence>
<dbReference type="EMBL" id="RSCL01000035">
    <property type="protein sequence ID" value="RUS96622.1"/>
    <property type="molecule type" value="Genomic_DNA"/>
</dbReference>